<dbReference type="Gene3D" id="3.90.350.10">
    <property type="entry name" value="Transposase Inhibitor Protein From Tn5, Chain A, domain 1"/>
    <property type="match status" value="2"/>
</dbReference>
<dbReference type="Proteomes" id="UP000005839">
    <property type="component" value="Unassembled WGS sequence"/>
</dbReference>
<dbReference type="SUPFAM" id="SSF53098">
    <property type="entry name" value="Ribonuclease H-like"/>
    <property type="match status" value="1"/>
</dbReference>
<reference evidence="3 4" key="1">
    <citation type="submission" date="2007-10" db="EMBL/GenBank/DDBJ databases">
        <authorList>
            <person name="Yayanos A."/>
            <person name="Ferriera S."/>
            <person name="Johnson J."/>
            <person name="Kravitz S."/>
            <person name="Halpern A."/>
            <person name="Remington K."/>
            <person name="Beeson K."/>
            <person name="Tran B."/>
            <person name="Rogers Y.-H."/>
            <person name="Friedman R."/>
            <person name="Venter J.C."/>
        </authorList>
    </citation>
    <scope>NUCLEOTIDE SEQUENCE [LARGE SCALE GENOMIC DNA]</scope>
    <source>
        <strain evidence="3 4">KT99</strain>
    </source>
</reference>
<gene>
    <name evidence="3" type="ORF">KT99_09264</name>
</gene>
<sequence>MNHQDLIIKFNNLKFLTMSIFNAEEWAKSHFQHAKLGDIRRADRLVSTAANMARSSGKSIALSCRGNEAELEGAYRLIRNDNVSPDMIRVAGFQHTAKEAVSVAEILALEDTTSLSYKHQVAADLGKLGQKTDRSRGWWVHSVMLLDSHTTRTIGLIHQDWWCRPNHPEAADEKESGKWPDASHFCRERLGETMSRVISVNVIYAQEKASATVTEPLRWILLTTEPIETLKQALHVIDIYAARWRVEDFHKAWKTGAGAERQRMTEPQNLERAASILAFIGVRLLQLRETITLPYYLRKKGLVGEALSLEEQGCDTVFVRDEWKLLMRHYKPRGYKGKSAPSMKWAYISLAKLGGFTNTKGTGIASWSTIWEGWDQLQAQVAGYRAAKEMLAAGEEL</sequence>
<dbReference type="EMBL" id="ABIC01000022">
    <property type="protein sequence ID" value="EDQ00371.1"/>
    <property type="molecule type" value="Genomic_DNA"/>
</dbReference>
<evidence type="ECO:0000313" key="4">
    <source>
        <dbReference type="Proteomes" id="UP000005839"/>
    </source>
</evidence>
<dbReference type="Gene3D" id="1.10.246.40">
    <property type="entry name" value="Tn5 transposase, domain 1"/>
    <property type="match status" value="1"/>
</dbReference>
<feature type="domain" description="Transposase Tn5-like N-terminal" evidence="2">
    <location>
        <begin position="24"/>
        <end position="83"/>
    </location>
</feature>
<dbReference type="InterPro" id="IPR054836">
    <property type="entry name" value="Tn5_transposase"/>
</dbReference>
<evidence type="ECO:0000313" key="3">
    <source>
        <dbReference type="EMBL" id="EDQ00371.1"/>
    </source>
</evidence>
<dbReference type="Pfam" id="PF14706">
    <property type="entry name" value="Tnp_DNA_bind"/>
    <property type="match status" value="1"/>
</dbReference>
<dbReference type="InterPro" id="IPR038215">
    <property type="entry name" value="TN5-like_N_sf"/>
</dbReference>
<feature type="domain" description="Transposase IS4-like" evidence="1">
    <location>
        <begin position="190"/>
        <end position="279"/>
    </location>
</feature>
<dbReference type="InterPro" id="IPR014737">
    <property type="entry name" value="Transposase_Tn5-like_C"/>
</dbReference>
<comment type="caution">
    <text evidence="3">The sequence shown here is derived from an EMBL/GenBank/DDBJ whole genome shotgun (WGS) entry which is preliminary data.</text>
</comment>
<dbReference type="AlphaFoldDB" id="A9DCL5"/>
<evidence type="ECO:0008006" key="5">
    <source>
        <dbReference type="Google" id="ProtNLM"/>
    </source>
</evidence>
<dbReference type="InterPro" id="IPR012337">
    <property type="entry name" value="RNaseH-like_sf"/>
</dbReference>
<dbReference type="PANTHER" id="PTHR37319:SF1">
    <property type="entry name" value="TRANSPOSASE TN5 DIMERISATION DOMAIN-CONTAINING PROTEIN"/>
    <property type="match status" value="1"/>
</dbReference>
<accession>A9DCL5</accession>
<dbReference type="GO" id="GO:0004803">
    <property type="term" value="F:transposase activity"/>
    <property type="evidence" value="ECO:0007669"/>
    <property type="project" value="InterPro"/>
</dbReference>
<keyword evidence="4" id="KW-1185">Reference proteome</keyword>
<dbReference type="InterPro" id="IPR002559">
    <property type="entry name" value="Transposase_11"/>
</dbReference>
<organism evidence="3 4">
    <name type="scientific">Shewanella benthica KT99</name>
    <dbReference type="NCBI Taxonomy" id="314608"/>
    <lineage>
        <taxon>Bacteria</taxon>
        <taxon>Pseudomonadati</taxon>
        <taxon>Pseudomonadota</taxon>
        <taxon>Gammaproteobacteria</taxon>
        <taxon>Alteromonadales</taxon>
        <taxon>Shewanellaceae</taxon>
        <taxon>Shewanella</taxon>
    </lineage>
</organism>
<dbReference type="GO" id="GO:0003677">
    <property type="term" value="F:DNA binding"/>
    <property type="evidence" value="ECO:0007669"/>
    <property type="project" value="InterPro"/>
</dbReference>
<evidence type="ECO:0000259" key="2">
    <source>
        <dbReference type="Pfam" id="PF14706"/>
    </source>
</evidence>
<dbReference type="GO" id="GO:0006313">
    <property type="term" value="P:DNA transposition"/>
    <property type="evidence" value="ECO:0007669"/>
    <property type="project" value="InterPro"/>
</dbReference>
<dbReference type="PANTHER" id="PTHR37319">
    <property type="entry name" value="TRANSPOSASE"/>
    <property type="match status" value="1"/>
</dbReference>
<protein>
    <recommendedName>
        <fullName evidence="5">Transposase</fullName>
    </recommendedName>
</protein>
<dbReference type="NCBIfam" id="NF033590">
    <property type="entry name" value="transpos_IS4_3"/>
    <property type="match status" value="1"/>
</dbReference>
<dbReference type="InterPro" id="IPR047768">
    <property type="entry name" value="Tn5p-like"/>
</dbReference>
<name>A9DCL5_9GAMM</name>
<dbReference type="Gene3D" id="1.10.740.10">
    <property type="entry name" value="Transferase Inhibitor Protein From Tn5, Chain"/>
    <property type="match status" value="1"/>
</dbReference>
<dbReference type="Pfam" id="PF01609">
    <property type="entry name" value="DDE_Tnp_1"/>
    <property type="match status" value="1"/>
</dbReference>
<dbReference type="InterPro" id="IPR014735">
    <property type="entry name" value="Transposase_Tn5-like_N"/>
</dbReference>
<proteinExistence type="predicted"/>
<evidence type="ECO:0000259" key="1">
    <source>
        <dbReference type="Pfam" id="PF01609"/>
    </source>
</evidence>